<evidence type="ECO:0000256" key="5">
    <source>
        <dbReference type="ARBA" id="ARBA00023136"/>
    </source>
</evidence>
<dbReference type="RefSeq" id="WP_207692138.1">
    <property type="nucleotide sequence ID" value="NZ_CP061799.1"/>
</dbReference>
<keyword evidence="4 6" id="KW-1133">Transmembrane helix</keyword>
<feature type="transmembrane region" description="Helical" evidence="6">
    <location>
        <begin position="398"/>
        <end position="421"/>
    </location>
</feature>
<proteinExistence type="predicted"/>
<feature type="transmembrane region" description="Helical" evidence="6">
    <location>
        <begin position="209"/>
        <end position="227"/>
    </location>
</feature>
<accession>A0A975B7Y7</accession>
<feature type="transmembrane region" description="Helical" evidence="6">
    <location>
        <begin position="358"/>
        <end position="377"/>
    </location>
</feature>
<evidence type="ECO:0000259" key="7">
    <source>
        <dbReference type="PROSITE" id="PS50850"/>
    </source>
</evidence>
<dbReference type="PANTHER" id="PTHR42718:SF9">
    <property type="entry name" value="MAJOR FACILITATOR SUPERFAMILY MULTIDRUG TRANSPORTER MFSC"/>
    <property type="match status" value="1"/>
</dbReference>
<comment type="subcellular location">
    <subcellularLocation>
        <location evidence="1">Membrane</location>
        <topology evidence="1">Multi-pass membrane protein</topology>
    </subcellularLocation>
</comment>
<feature type="transmembrane region" description="Helical" evidence="6">
    <location>
        <begin position="233"/>
        <end position="252"/>
    </location>
</feature>
<evidence type="ECO:0000256" key="4">
    <source>
        <dbReference type="ARBA" id="ARBA00022989"/>
    </source>
</evidence>
<feature type="domain" description="Major facilitator superfamily (MFS) profile" evidence="7">
    <location>
        <begin position="17"/>
        <end position="464"/>
    </location>
</feature>
<keyword evidence="9" id="KW-1185">Reference proteome</keyword>
<evidence type="ECO:0000313" key="8">
    <source>
        <dbReference type="EMBL" id="QTA80493.1"/>
    </source>
</evidence>
<gene>
    <name evidence="8" type="ORF">dnl_27980</name>
</gene>
<feature type="transmembrane region" description="Helical" evidence="6">
    <location>
        <begin position="334"/>
        <end position="352"/>
    </location>
</feature>
<dbReference type="InterPro" id="IPR020846">
    <property type="entry name" value="MFS_dom"/>
</dbReference>
<dbReference type="GO" id="GO:0016020">
    <property type="term" value="C:membrane"/>
    <property type="evidence" value="ECO:0007669"/>
    <property type="project" value="UniProtKB-SubCell"/>
</dbReference>
<feature type="transmembrane region" description="Helical" evidence="6">
    <location>
        <begin position="299"/>
        <end position="322"/>
    </location>
</feature>
<dbReference type="AlphaFoldDB" id="A0A975B7Y7"/>
<organism evidence="8 9">
    <name type="scientific">Desulfonema limicola</name>
    <dbReference type="NCBI Taxonomy" id="45656"/>
    <lineage>
        <taxon>Bacteria</taxon>
        <taxon>Pseudomonadati</taxon>
        <taxon>Thermodesulfobacteriota</taxon>
        <taxon>Desulfobacteria</taxon>
        <taxon>Desulfobacterales</taxon>
        <taxon>Desulfococcaceae</taxon>
        <taxon>Desulfonema</taxon>
    </lineage>
</organism>
<dbReference type="KEGG" id="dli:dnl_27980"/>
<evidence type="ECO:0000256" key="6">
    <source>
        <dbReference type="SAM" id="Phobius"/>
    </source>
</evidence>
<dbReference type="Gene3D" id="1.20.1720.10">
    <property type="entry name" value="Multidrug resistance protein D"/>
    <property type="match status" value="1"/>
</dbReference>
<keyword evidence="5 6" id="KW-0472">Membrane</keyword>
<dbReference type="InterPro" id="IPR036259">
    <property type="entry name" value="MFS_trans_sf"/>
</dbReference>
<dbReference type="PRINTS" id="PR01036">
    <property type="entry name" value="TCRTETB"/>
</dbReference>
<keyword evidence="2" id="KW-0813">Transport</keyword>
<sequence length="464" mass="50188">MAGFDKTIKQSASPGITLFVVSVVQFITPFMFSAVGIALPTIGLEFQASAVQLGLIEMVYILAFALFLLPLGRFADIHGRRLIFITGTGLISIATLALGLTKSIESFIIIRFFQGASAAMITTTSFAILTSVFPPEKRGRAIGIIVSCVYTGLSIGPSIAGIITTHFGWHWIFLGAVPFEFAALILTLVKLKGEWAEARGERFDWTGSLIYMVSLAAIVIGSILLNKNIAGKWYLIAGICSMILFMIFEYNTPSPILDVRLLMDNRFFTYSNIATWLNYAASFGVTFFFSIFLQSVKGFSAQTAGFILIIQPVIMAVTAPFSGRLADSYPPERIATIGMAVCAVGLSFGAAMNVQTSLTEICIVLVLLGFGFGLFSTPNMTAIMGSVQPRHYGVASSMVATMRSAGMLTSMTIITIIISLFMGNDSITQDNQILFISSMHTALITFSIMSFAGIAFSLGRLRLR</sequence>
<dbReference type="InterPro" id="IPR011701">
    <property type="entry name" value="MFS"/>
</dbReference>
<evidence type="ECO:0000313" key="9">
    <source>
        <dbReference type="Proteomes" id="UP000663720"/>
    </source>
</evidence>
<dbReference type="CDD" id="cd17321">
    <property type="entry name" value="MFS_MMR_MDR_like"/>
    <property type="match status" value="1"/>
</dbReference>
<dbReference type="Proteomes" id="UP000663720">
    <property type="component" value="Chromosome"/>
</dbReference>
<evidence type="ECO:0000256" key="1">
    <source>
        <dbReference type="ARBA" id="ARBA00004141"/>
    </source>
</evidence>
<feature type="transmembrane region" description="Helical" evidence="6">
    <location>
        <begin position="141"/>
        <end position="163"/>
    </location>
</feature>
<dbReference type="Gene3D" id="1.20.1250.20">
    <property type="entry name" value="MFS general substrate transporter like domains"/>
    <property type="match status" value="1"/>
</dbReference>
<feature type="transmembrane region" description="Helical" evidence="6">
    <location>
        <begin position="433"/>
        <end position="458"/>
    </location>
</feature>
<protein>
    <submittedName>
        <fullName evidence="8">Major facilitator superfamily protein</fullName>
    </submittedName>
</protein>
<evidence type="ECO:0000256" key="2">
    <source>
        <dbReference type="ARBA" id="ARBA00022448"/>
    </source>
</evidence>
<dbReference type="PROSITE" id="PS50850">
    <property type="entry name" value="MFS"/>
    <property type="match status" value="1"/>
</dbReference>
<feature type="transmembrane region" description="Helical" evidence="6">
    <location>
        <begin position="51"/>
        <end position="70"/>
    </location>
</feature>
<dbReference type="PANTHER" id="PTHR42718">
    <property type="entry name" value="MAJOR FACILITATOR SUPERFAMILY MULTIDRUG TRANSPORTER MFSC"/>
    <property type="match status" value="1"/>
</dbReference>
<keyword evidence="3 6" id="KW-0812">Transmembrane</keyword>
<feature type="transmembrane region" description="Helical" evidence="6">
    <location>
        <begin position="273"/>
        <end position="293"/>
    </location>
</feature>
<dbReference type="SUPFAM" id="SSF103473">
    <property type="entry name" value="MFS general substrate transporter"/>
    <property type="match status" value="1"/>
</dbReference>
<feature type="transmembrane region" description="Helical" evidence="6">
    <location>
        <begin position="107"/>
        <end position="129"/>
    </location>
</feature>
<feature type="transmembrane region" description="Helical" evidence="6">
    <location>
        <begin position="82"/>
        <end position="101"/>
    </location>
</feature>
<dbReference type="GO" id="GO:0022857">
    <property type="term" value="F:transmembrane transporter activity"/>
    <property type="evidence" value="ECO:0007669"/>
    <property type="project" value="InterPro"/>
</dbReference>
<dbReference type="EMBL" id="CP061799">
    <property type="protein sequence ID" value="QTA80493.1"/>
    <property type="molecule type" value="Genomic_DNA"/>
</dbReference>
<feature type="transmembrane region" description="Helical" evidence="6">
    <location>
        <begin position="169"/>
        <end position="189"/>
    </location>
</feature>
<dbReference type="Pfam" id="PF07690">
    <property type="entry name" value="MFS_1"/>
    <property type="match status" value="2"/>
</dbReference>
<reference evidence="8" key="1">
    <citation type="journal article" date="2021" name="Microb. Physiol.">
        <title>Proteogenomic Insights into the Physiology of Marine, Sulfate-Reducing, Filamentous Desulfonema limicola and Desulfonema magnum.</title>
        <authorList>
            <person name="Schnaars V."/>
            <person name="Wohlbrand L."/>
            <person name="Scheve S."/>
            <person name="Hinrichs C."/>
            <person name="Reinhardt R."/>
            <person name="Rabus R."/>
        </authorList>
    </citation>
    <scope>NUCLEOTIDE SEQUENCE</scope>
    <source>
        <strain evidence="8">5ac10</strain>
    </source>
</reference>
<feature type="transmembrane region" description="Helical" evidence="6">
    <location>
        <begin position="16"/>
        <end position="39"/>
    </location>
</feature>
<name>A0A975B7Y7_9BACT</name>
<evidence type="ECO:0000256" key="3">
    <source>
        <dbReference type="ARBA" id="ARBA00022692"/>
    </source>
</evidence>